<gene>
    <name evidence="5" type="ORF">MU516_05845</name>
</gene>
<protein>
    <submittedName>
        <fullName evidence="5">CatB-related O-acetyltransferase</fullName>
    </submittedName>
</protein>
<evidence type="ECO:0000313" key="6">
    <source>
        <dbReference type="Proteomes" id="UP001320702"/>
    </source>
</evidence>
<organism evidence="5 6">
    <name type="scientific">Paracoccus maritimus</name>
    <dbReference type="NCBI Taxonomy" id="2933292"/>
    <lineage>
        <taxon>Bacteria</taxon>
        <taxon>Pseudomonadati</taxon>
        <taxon>Pseudomonadota</taxon>
        <taxon>Alphaproteobacteria</taxon>
        <taxon>Rhodobacterales</taxon>
        <taxon>Paracoccaceae</taxon>
        <taxon>Paracoccus</taxon>
    </lineage>
</organism>
<evidence type="ECO:0000313" key="5">
    <source>
        <dbReference type="EMBL" id="MCT4332387.1"/>
    </source>
</evidence>
<comment type="caution">
    <text evidence="5">The sequence shown here is derived from an EMBL/GenBank/DDBJ whole genome shotgun (WGS) entry which is preliminary data.</text>
</comment>
<dbReference type="PANTHER" id="PTHR23416">
    <property type="entry name" value="SIALIC ACID SYNTHASE-RELATED"/>
    <property type="match status" value="1"/>
</dbReference>
<keyword evidence="2" id="KW-0677">Repeat</keyword>
<evidence type="ECO:0000256" key="1">
    <source>
        <dbReference type="ARBA" id="ARBA00022679"/>
    </source>
</evidence>
<dbReference type="EMBL" id="JANAVZ010000003">
    <property type="protein sequence ID" value="MCT4332387.1"/>
    <property type="molecule type" value="Genomic_DNA"/>
</dbReference>
<name>A0ABT2K780_9RHOB</name>
<dbReference type="Pfam" id="PF00132">
    <property type="entry name" value="Hexapep"/>
    <property type="match status" value="1"/>
</dbReference>
<evidence type="ECO:0000256" key="2">
    <source>
        <dbReference type="ARBA" id="ARBA00022737"/>
    </source>
</evidence>
<sequence>MALAFGPAIIDMGDAWSSAAVRHKPSAIKLMTCQRFDPIRCSGRFASLCRTGIGARHSHIACGRRALKGLPIPASSRRQARTSGPASLKGHGPCAPPSYRENGMSIFTEEEIAEFHLLTDAAQIESGEIRGDLDSCMIAGNVLCGKHTTINGYLNARGSIRIGKYCALGRFISVHAGNHRTDMPNQQVLFSRRFGFSLAFERRRVEIGHNVWIGDKVNILAGVTIGHGAVLAAGATVVSDVPPFGIVGGVPAKLLRKRFSDHVIEQMLEIRWWDWDDDKIRANKVFFESALEPDADYDLYPAIV</sequence>
<dbReference type="SUPFAM" id="SSF51161">
    <property type="entry name" value="Trimeric LpxA-like enzymes"/>
    <property type="match status" value="1"/>
</dbReference>
<reference evidence="5 6" key="1">
    <citation type="submission" date="2022-04" db="EMBL/GenBank/DDBJ databases">
        <title>Paracoccus sp. YLB-12 draft genome sequence.</title>
        <authorList>
            <person name="Yu L."/>
        </authorList>
    </citation>
    <scope>NUCLEOTIDE SEQUENCE [LARGE SCALE GENOMIC DNA]</scope>
    <source>
        <strain evidence="5 6">YLB-12</strain>
    </source>
</reference>
<evidence type="ECO:0000256" key="3">
    <source>
        <dbReference type="ARBA" id="ARBA00023315"/>
    </source>
</evidence>
<feature type="region of interest" description="Disordered" evidence="4">
    <location>
        <begin position="73"/>
        <end position="94"/>
    </location>
</feature>
<dbReference type="CDD" id="cd03349">
    <property type="entry name" value="LbH_XAT"/>
    <property type="match status" value="1"/>
</dbReference>
<dbReference type="InterPro" id="IPR018357">
    <property type="entry name" value="Hexapep_transf_CS"/>
</dbReference>
<dbReference type="InterPro" id="IPR011004">
    <property type="entry name" value="Trimer_LpxA-like_sf"/>
</dbReference>
<dbReference type="Proteomes" id="UP001320702">
    <property type="component" value="Unassembled WGS sequence"/>
</dbReference>
<keyword evidence="1" id="KW-0808">Transferase</keyword>
<dbReference type="PROSITE" id="PS00101">
    <property type="entry name" value="HEXAPEP_TRANSFERASES"/>
    <property type="match status" value="1"/>
</dbReference>
<keyword evidence="6" id="KW-1185">Reference proteome</keyword>
<keyword evidence="3" id="KW-0012">Acyltransferase</keyword>
<dbReference type="InterPro" id="IPR051159">
    <property type="entry name" value="Hexapeptide_acetyltransf"/>
</dbReference>
<accession>A0ABT2K780</accession>
<evidence type="ECO:0000256" key="4">
    <source>
        <dbReference type="SAM" id="MobiDB-lite"/>
    </source>
</evidence>
<dbReference type="InterPro" id="IPR001451">
    <property type="entry name" value="Hexapep"/>
</dbReference>
<proteinExistence type="predicted"/>
<dbReference type="Gene3D" id="2.160.10.10">
    <property type="entry name" value="Hexapeptide repeat proteins"/>
    <property type="match status" value="1"/>
</dbReference>